<keyword evidence="2 7" id="KW-0812">Transmembrane</keyword>
<feature type="transmembrane region" description="Helical" evidence="7">
    <location>
        <begin position="175"/>
        <end position="195"/>
    </location>
</feature>
<proteinExistence type="predicted"/>
<keyword evidence="6 7" id="KW-0472">Membrane</keyword>
<dbReference type="InterPro" id="IPR027417">
    <property type="entry name" value="P-loop_NTPase"/>
</dbReference>
<dbReference type="Gene3D" id="3.40.50.300">
    <property type="entry name" value="P-loop containing nucleotide triphosphate hydrolases"/>
    <property type="match status" value="1"/>
</dbReference>
<evidence type="ECO:0000256" key="4">
    <source>
        <dbReference type="ARBA" id="ARBA00022840"/>
    </source>
</evidence>
<dbReference type="Gene3D" id="1.20.1560.10">
    <property type="entry name" value="ABC transporter type 1, transmembrane domain"/>
    <property type="match status" value="1"/>
</dbReference>
<dbReference type="RefSeq" id="WP_042491977.1">
    <property type="nucleotide sequence ID" value="NZ_BJDT01000001.1"/>
</dbReference>
<gene>
    <name evidence="10" type="ORF">ACFQGR_07530</name>
</gene>
<dbReference type="PANTHER" id="PTHR43394:SF1">
    <property type="entry name" value="ATP-BINDING CASSETTE SUB-FAMILY B MEMBER 10, MITOCHONDRIAL"/>
    <property type="match status" value="1"/>
</dbReference>
<evidence type="ECO:0000256" key="6">
    <source>
        <dbReference type="ARBA" id="ARBA00023136"/>
    </source>
</evidence>
<feature type="transmembrane region" description="Helical" evidence="7">
    <location>
        <begin position="150"/>
        <end position="169"/>
    </location>
</feature>
<dbReference type="PROSITE" id="PS50929">
    <property type="entry name" value="ABC_TM1F"/>
    <property type="match status" value="1"/>
</dbReference>
<evidence type="ECO:0000256" key="3">
    <source>
        <dbReference type="ARBA" id="ARBA00022741"/>
    </source>
</evidence>
<dbReference type="InterPro" id="IPR003593">
    <property type="entry name" value="AAA+_ATPase"/>
</dbReference>
<evidence type="ECO:0000313" key="11">
    <source>
        <dbReference type="Proteomes" id="UP001596158"/>
    </source>
</evidence>
<dbReference type="InterPro" id="IPR036640">
    <property type="entry name" value="ABC1_TM_sf"/>
</dbReference>
<evidence type="ECO:0000256" key="5">
    <source>
        <dbReference type="ARBA" id="ARBA00022989"/>
    </source>
</evidence>
<dbReference type="Proteomes" id="UP001596158">
    <property type="component" value="Unassembled WGS sequence"/>
</dbReference>
<keyword evidence="4 10" id="KW-0067">ATP-binding</keyword>
<comment type="caution">
    <text evidence="10">The sequence shown here is derived from an EMBL/GenBank/DDBJ whole genome shotgun (WGS) entry which is preliminary data.</text>
</comment>
<dbReference type="SMART" id="SM00382">
    <property type="entry name" value="AAA"/>
    <property type="match status" value="1"/>
</dbReference>
<evidence type="ECO:0000259" key="8">
    <source>
        <dbReference type="PROSITE" id="PS50893"/>
    </source>
</evidence>
<keyword evidence="11" id="KW-1185">Reference proteome</keyword>
<dbReference type="GO" id="GO:0005524">
    <property type="term" value="F:ATP binding"/>
    <property type="evidence" value="ECO:0007669"/>
    <property type="project" value="UniProtKB-KW"/>
</dbReference>
<dbReference type="EMBL" id="JBHSSG010000013">
    <property type="protein sequence ID" value="MFC6179229.1"/>
    <property type="molecule type" value="Genomic_DNA"/>
</dbReference>
<dbReference type="Pfam" id="PF00005">
    <property type="entry name" value="ABC_tran"/>
    <property type="match status" value="1"/>
</dbReference>
<dbReference type="SUPFAM" id="SSF52540">
    <property type="entry name" value="P-loop containing nucleoside triphosphate hydrolases"/>
    <property type="match status" value="1"/>
</dbReference>
<evidence type="ECO:0000256" key="7">
    <source>
        <dbReference type="SAM" id="Phobius"/>
    </source>
</evidence>
<evidence type="ECO:0000256" key="1">
    <source>
        <dbReference type="ARBA" id="ARBA00004651"/>
    </source>
</evidence>
<comment type="subcellular location">
    <subcellularLocation>
        <location evidence="1">Cell membrane</location>
        <topology evidence="1">Multi-pass membrane protein</topology>
    </subcellularLocation>
</comment>
<feature type="domain" description="ABC transporter" evidence="8">
    <location>
        <begin position="356"/>
        <end position="590"/>
    </location>
</feature>
<protein>
    <submittedName>
        <fullName evidence="10">ABC transporter ATP-binding protein</fullName>
    </submittedName>
</protein>
<sequence>MTNNLSESIRFFSHYLKRFKWSLLAILVLTVTATWLQVKAPVYMGRSITELSKYLMTYLNPVTKSQASLADFHQALFLFAGFTLMILIALFLNALTQAVVAPKSVNDMRKGLFAKLQRMTVRYFDNHQDGEILSRFTSDLDNIFNAMNNAVFQILQQVVMFIGVIWMMFNESPKMATVTMASTPVVIIVGFIIMIQAKKYVDIQQAEVGHLNGYINEQINGEKVIITNGLQEKSIAGFIEHNNKVRHAMVYSQAWSNILNPIMQGLGLVNLGIVIFFGATQALSGDVASRAAGLGLIVTFVSFSQQYFQPISQITSLYNMMQQAMTGVHRVNEILAQDDEIKPADGVQFNGIKNDVKLQDVHFGYNQDREIIHGINIDVKKGEMVALVGPTGSGKTTVMNLLNRFYDVTSGAVLFDGVDIRQMDLTALRDHVGIVLQESVLFTGTVRDNITFGKEDATDEEVIDAAKQANIHDFIMTLENGYDTQISDENSVFSTGQKQLLSIARTILTEPDLLILDEATSNVDTVTEERIQRAMDNVIAGRTSFVIAHRLKTILNADKIVVLKDGNIIEQGNHESLLAQDGFYASLYKNQMMFE</sequence>
<dbReference type="SUPFAM" id="SSF90123">
    <property type="entry name" value="ABC transporter transmembrane region"/>
    <property type="match status" value="1"/>
</dbReference>
<feature type="domain" description="ABC transmembrane type-1" evidence="9">
    <location>
        <begin position="24"/>
        <end position="323"/>
    </location>
</feature>
<dbReference type="InterPro" id="IPR003439">
    <property type="entry name" value="ABC_transporter-like_ATP-bd"/>
</dbReference>
<dbReference type="PROSITE" id="PS50893">
    <property type="entry name" value="ABC_TRANSPORTER_2"/>
    <property type="match status" value="1"/>
</dbReference>
<feature type="transmembrane region" description="Helical" evidence="7">
    <location>
        <begin position="75"/>
        <end position="100"/>
    </location>
</feature>
<evidence type="ECO:0000259" key="9">
    <source>
        <dbReference type="PROSITE" id="PS50929"/>
    </source>
</evidence>
<dbReference type="InterPro" id="IPR011527">
    <property type="entry name" value="ABC1_TM_dom"/>
</dbReference>
<evidence type="ECO:0000256" key="2">
    <source>
        <dbReference type="ARBA" id="ARBA00022692"/>
    </source>
</evidence>
<reference evidence="11" key="1">
    <citation type="journal article" date="2019" name="Int. J. Syst. Evol. Microbiol.">
        <title>The Global Catalogue of Microorganisms (GCM) 10K type strain sequencing project: providing services to taxonomists for standard genome sequencing and annotation.</title>
        <authorList>
            <consortium name="The Broad Institute Genomics Platform"/>
            <consortium name="The Broad Institute Genome Sequencing Center for Infectious Disease"/>
            <person name="Wu L."/>
            <person name="Ma J."/>
        </authorList>
    </citation>
    <scope>NUCLEOTIDE SEQUENCE [LARGE SCALE GENOMIC DNA]</scope>
    <source>
        <strain evidence="11">CCM 8924</strain>
    </source>
</reference>
<dbReference type="InterPro" id="IPR039421">
    <property type="entry name" value="Type_1_exporter"/>
</dbReference>
<name>A0ABW1RUW1_9LACO</name>
<evidence type="ECO:0000313" key="10">
    <source>
        <dbReference type="EMBL" id="MFC6179229.1"/>
    </source>
</evidence>
<feature type="transmembrane region" description="Helical" evidence="7">
    <location>
        <begin position="258"/>
        <end position="279"/>
    </location>
</feature>
<organism evidence="10 11">
    <name type="scientific">Weissella sagaensis</name>
    <dbReference type="NCBI Taxonomy" id="2559928"/>
    <lineage>
        <taxon>Bacteria</taxon>
        <taxon>Bacillati</taxon>
        <taxon>Bacillota</taxon>
        <taxon>Bacilli</taxon>
        <taxon>Lactobacillales</taxon>
        <taxon>Lactobacillaceae</taxon>
        <taxon>Weissella</taxon>
    </lineage>
</organism>
<feature type="transmembrane region" description="Helical" evidence="7">
    <location>
        <begin position="21"/>
        <end position="38"/>
    </location>
</feature>
<dbReference type="PANTHER" id="PTHR43394">
    <property type="entry name" value="ATP-DEPENDENT PERMEASE MDL1, MITOCHONDRIAL"/>
    <property type="match status" value="1"/>
</dbReference>
<keyword evidence="5 7" id="KW-1133">Transmembrane helix</keyword>
<accession>A0ABW1RUW1</accession>
<keyword evidence="3" id="KW-0547">Nucleotide-binding</keyword>
<dbReference type="Pfam" id="PF00664">
    <property type="entry name" value="ABC_membrane"/>
    <property type="match status" value="1"/>
</dbReference>
<dbReference type="CDD" id="cd18547">
    <property type="entry name" value="ABC_6TM_Tm288_like"/>
    <property type="match status" value="1"/>
</dbReference>